<proteinExistence type="predicted"/>
<dbReference type="Pfam" id="PF10975">
    <property type="entry name" value="DUF2802"/>
    <property type="match status" value="1"/>
</dbReference>
<reference evidence="2" key="1">
    <citation type="journal article" date="2022" name="Front. Microbiol.">
        <title>Genome-based taxonomic rearrangement of Oceanobacter-related bacteria including the description of Thalassolituus hydrocarbonoclasticus sp. nov. and Thalassolituus pacificus sp. nov. and emended description of the genus Thalassolituus.</title>
        <authorList>
            <person name="Dong C."/>
            <person name="Wei L."/>
            <person name="Wang J."/>
            <person name="Lai Q."/>
            <person name="Huang Z."/>
            <person name="Shao Z."/>
        </authorList>
    </citation>
    <scope>NUCLEOTIDE SEQUENCE</scope>
    <source>
        <strain evidence="2">59MF3M-4</strain>
    </source>
</reference>
<reference evidence="2" key="2">
    <citation type="submission" date="2022-08" db="EMBL/GenBank/DDBJ databases">
        <authorList>
            <person name="Dong C."/>
        </authorList>
    </citation>
    <scope>NUCLEOTIDE SEQUENCE</scope>
    <source>
        <strain evidence="2">59MF3M-4</strain>
    </source>
</reference>
<keyword evidence="1" id="KW-0812">Transmembrane</keyword>
<keyword evidence="3" id="KW-1185">Reference proteome</keyword>
<gene>
    <name evidence="2" type="ORF">NYR02_00155</name>
</gene>
<dbReference type="RefSeq" id="WP_260974371.1">
    <property type="nucleotide sequence ID" value="NZ_JAOANI010000002.1"/>
</dbReference>
<evidence type="ECO:0000313" key="3">
    <source>
        <dbReference type="Proteomes" id="UP001147830"/>
    </source>
</evidence>
<dbReference type="InterPro" id="IPR021244">
    <property type="entry name" value="DUF2802"/>
</dbReference>
<comment type="caution">
    <text evidence="2">The sequence shown here is derived from an EMBL/GenBank/DDBJ whole genome shotgun (WGS) entry which is preliminary data.</text>
</comment>
<name>A0A9X2WBR8_9GAMM</name>
<dbReference type="EMBL" id="JAOANI010000002">
    <property type="protein sequence ID" value="MCT7357434.1"/>
    <property type="molecule type" value="Genomic_DNA"/>
</dbReference>
<feature type="transmembrane region" description="Helical" evidence="1">
    <location>
        <begin position="6"/>
        <end position="28"/>
    </location>
</feature>
<dbReference type="Proteomes" id="UP001147830">
    <property type="component" value="Unassembled WGS sequence"/>
</dbReference>
<accession>A0A9X2WBR8</accession>
<dbReference type="AlphaFoldDB" id="A0A9X2WBR8"/>
<keyword evidence="1" id="KW-1133">Transmembrane helix</keyword>
<protein>
    <submittedName>
        <fullName evidence="2">DUF2802 domain-containing protein</fullName>
    </submittedName>
</protein>
<sequence length="127" mass="13840">MASLSLMHWLLMGNMGLLLLVGAFMWSLKRQQNQDANRLDQAVGSLQQAHQAMSKSTIGMGRKLKQIDGRLQHAERKVVLPTTDEATFQQASRLVGLGATASDLVDSCGVARGEAELIVSLKRQTAH</sequence>
<organism evidence="2 3">
    <name type="scientific">Thalassolituus pacificus</name>
    <dbReference type="NCBI Taxonomy" id="2975440"/>
    <lineage>
        <taxon>Bacteria</taxon>
        <taxon>Pseudomonadati</taxon>
        <taxon>Pseudomonadota</taxon>
        <taxon>Gammaproteobacteria</taxon>
        <taxon>Oceanospirillales</taxon>
        <taxon>Oceanospirillaceae</taxon>
        <taxon>Thalassolituus</taxon>
    </lineage>
</organism>
<evidence type="ECO:0000313" key="2">
    <source>
        <dbReference type="EMBL" id="MCT7357434.1"/>
    </source>
</evidence>
<evidence type="ECO:0000256" key="1">
    <source>
        <dbReference type="SAM" id="Phobius"/>
    </source>
</evidence>
<keyword evidence="1" id="KW-0472">Membrane</keyword>